<dbReference type="EMBL" id="FOHE01000006">
    <property type="protein sequence ID" value="SET18364.1"/>
    <property type="molecule type" value="Genomic_DNA"/>
</dbReference>
<dbReference type="STRING" id="930131.SAMN05216389_106209"/>
<feature type="domain" description="Nudix hydrolase" evidence="2">
    <location>
        <begin position="1"/>
        <end position="137"/>
    </location>
</feature>
<dbReference type="Proteomes" id="UP000198618">
    <property type="component" value="Unassembled WGS sequence"/>
</dbReference>
<dbReference type="RefSeq" id="WP_090868925.1">
    <property type="nucleotide sequence ID" value="NZ_FOHE01000006.1"/>
</dbReference>
<dbReference type="SUPFAM" id="SSF55811">
    <property type="entry name" value="Nudix"/>
    <property type="match status" value="1"/>
</dbReference>
<dbReference type="OrthoDB" id="3531896at2"/>
<dbReference type="InterPro" id="IPR000086">
    <property type="entry name" value="NUDIX_hydrolase_dom"/>
</dbReference>
<dbReference type="Gene3D" id="3.90.79.10">
    <property type="entry name" value="Nucleoside Triphosphate Pyrophosphohydrolase"/>
    <property type="match status" value="1"/>
</dbReference>
<gene>
    <name evidence="3" type="ORF">SAMN05216389_106209</name>
</gene>
<dbReference type="PANTHER" id="PTHR43736">
    <property type="entry name" value="ADP-RIBOSE PYROPHOSPHATASE"/>
    <property type="match status" value="1"/>
</dbReference>
<evidence type="ECO:0000313" key="3">
    <source>
        <dbReference type="EMBL" id="SET18364.1"/>
    </source>
</evidence>
<dbReference type="AlphaFoldDB" id="A0A1I0CG87"/>
<comment type="similarity">
    <text evidence="1">Belongs to the Nudix hydrolase family.</text>
</comment>
<dbReference type="PROSITE" id="PS51462">
    <property type="entry name" value="NUDIX"/>
    <property type="match status" value="1"/>
</dbReference>
<proteinExistence type="inferred from homology"/>
<accession>A0A1I0CG87</accession>
<protein>
    <submittedName>
        <fullName evidence="3">ADP-ribose pyrophosphatase YjhB, NUDIX family</fullName>
    </submittedName>
</protein>
<organism evidence="3 4">
    <name type="scientific">Oceanobacillus limi</name>
    <dbReference type="NCBI Taxonomy" id="930131"/>
    <lineage>
        <taxon>Bacteria</taxon>
        <taxon>Bacillati</taxon>
        <taxon>Bacillota</taxon>
        <taxon>Bacilli</taxon>
        <taxon>Bacillales</taxon>
        <taxon>Bacillaceae</taxon>
        <taxon>Oceanobacillus</taxon>
    </lineage>
</organism>
<evidence type="ECO:0000313" key="4">
    <source>
        <dbReference type="Proteomes" id="UP000198618"/>
    </source>
</evidence>
<name>A0A1I0CG87_9BACI</name>
<keyword evidence="4" id="KW-1185">Reference proteome</keyword>
<sequence>MFIVNVEGAIYHKGKWLLIKRSEKEEHAAGALSLVGGKVDPSEGTSSNILERTLIREIFEEVGIKVKVRSYVNSSSFISDSGKHVVDIVFLCDYESGDAFAKSPDEVDEVVWMTSEEITNDTMLAGYLRENMKLAEEIEKATHE</sequence>
<dbReference type="Pfam" id="PF00293">
    <property type="entry name" value="NUDIX"/>
    <property type="match status" value="1"/>
</dbReference>
<reference evidence="3 4" key="1">
    <citation type="submission" date="2016-10" db="EMBL/GenBank/DDBJ databases">
        <authorList>
            <person name="de Groot N.N."/>
        </authorList>
    </citation>
    <scope>NUCLEOTIDE SEQUENCE [LARGE SCALE GENOMIC DNA]</scope>
    <source>
        <strain evidence="3 4">IBRC-M 10780</strain>
    </source>
</reference>
<dbReference type="PANTHER" id="PTHR43736:SF1">
    <property type="entry name" value="DIHYDRONEOPTERIN TRIPHOSPHATE DIPHOSPHATASE"/>
    <property type="match status" value="1"/>
</dbReference>
<dbReference type="InterPro" id="IPR015797">
    <property type="entry name" value="NUDIX_hydrolase-like_dom_sf"/>
</dbReference>
<evidence type="ECO:0000256" key="1">
    <source>
        <dbReference type="ARBA" id="ARBA00005582"/>
    </source>
</evidence>
<evidence type="ECO:0000259" key="2">
    <source>
        <dbReference type="PROSITE" id="PS51462"/>
    </source>
</evidence>